<dbReference type="InterPro" id="IPR034628">
    <property type="entry name" value="MEX1/MEX1-like"/>
</dbReference>
<feature type="transmembrane region" description="Helical" evidence="2">
    <location>
        <begin position="112"/>
        <end position="129"/>
    </location>
</feature>
<organism evidence="3 4">
    <name type="scientific">Apatococcus lobatus</name>
    <dbReference type="NCBI Taxonomy" id="904363"/>
    <lineage>
        <taxon>Eukaryota</taxon>
        <taxon>Viridiplantae</taxon>
        <taxon>Chlorophyta</taxon>
        <taxon>core chlorophytes</taxon>
        <taxon>Trebouxiophyceae</taxon>
        <taxon>Chlorellales</taxon>
        <taxon>Chlorellaceae</taxon>
        <taxon>Apatococcus</taxon>
    </lineage>
</organism>
<dbReference type="Proteomes" id="UP001438707">
    <property type="component" value="Unassembled WGS sequence"/>
</dbReference>
<feature type="transmembrane region" description="Helical" evidence="2">
    <location>
        <begin position="291"/>
        <end position="311"/>
    </location>
</feature>
<sequence>MPQRPGTPSASCLTSPSAPALSGPSQKCRGSRIQIAGSHNLYATDYTRAQGAWRRAALPLQRRAQKATGLEVGRRLQQSLKDLRPSAAASQSSSAEGSGLQPKSWEQQTQHLVAVSTLPFLLLMMPQVIKNASNFMAGNARALAALSWVGYSTAYFGNLLLLAYFVGKGEREAGLIQAIGVISNATVLTQIWAAGYMPGAAYAGVVILVLAALVITGLKVAGKLPAGRKRGKIWSAWHQTLGLIGVALLPQAIWATFSRINTPLPACIAAAAGAAFLALDKSGRLPAAMRGHWASVPGWTATLLFAFQPLAQTVSNFSGTSDLTGVSVGTLLLGMMGNGLMIPRALVMRDAVWSTGSIWGTLLSWTQLLSLFIRHTASGQRHFAGWAFAVTSVLLALYLAAIAFKDAEARRPLMTKGTPPGPGALQQS</sequence>
<protein>
    <submittedName>
        <fullName evidence="3">Uncharacterized protein</fullName>
    </submittedName>
</protein>
<keyword evidence="2" id="KW-1133">Transmembrane helix</keyword>
<feature type="region of interest" description="Disordered" evidence="1">
    <location>
        <begin position="1"/>
        <end position="28"/>
    </location>
</feature>
<feature type="transmembrane region" description="Helical" evidence="2">
    <location>
        <begin position="199"/>
        <end position="221"/>
    </location>
</feature>
<feature type="compositionally biased region" description="Polar residues" evidence="1">
    <location>
        <begin position="1"/>
        <end position="17"/>
    </location>
</feature>
<keyword evidence="2" id="KW-0812">Transmembrane</keyword>
<feature type="transmembrane region" description="Helical" evidence="2">
    <location>
        <begin position="174"/>
        <end position="193"/>
    </location>
</feature>
<dbReference type="GO" id="GO:0005363">
    <property type="term" value="F:maltose transmembrane transporter activity"/>
    <property type="evidence" value="ECO:0007669"/>
    <property type="project" value="TreeGrafter"/>
</dbReference>
<gene>
    <name evidence="3" type="ORF">WJX74_000190</name>
</gene>
<name>A0AAW1QUU9_9CHLO</name>
<feature type="compositionally biased region" description="Low complexity" evidence="1">
    <location>
        <begin position="86"/>
        <end position="95"/>
    </location>
</feature>
<feature type="transmembrane region" description="Helical" evidence="2">
    <location>
        <begin position="260"/>
        <end position="279"/>
    </location>
</feature>
<feature type="transmembrane region" description="Helical" evidence="2">
    <location>
        <begin position="383"/>
        <end position="404"/>
    </location>
</feature>
<evidence type="ECO:0000256" key="2">
    <source>
        <dbReference type="SAM" id="Phobius"/>
    </source>
</evidence>
<dbReference type="PANTHER" id="PTHR34809">
    <property type="entry name" value="MALTOSE EXCESS PROTEIN 1, CHLOROPLASTIC-RELATED"/>
    <property type="match status" value="1"/>
</dbReference>
<dbReference type="AlphaFoldDB" id="A0AAW1QUU9"/>
<dbReference type="EMBL" id="JALJOS010000026">
    <property type="protein sequence ID" value="KAK9825006.1"/>
    <property type="molecule type" value="Genomic_DNA"/>
</dbReference>
<dbReference type="GO" id="GO:0009941">
    <property type="term" value="C:chloroplast envelope"/>
    <property type="evidence" value="ECO:0007669"/>
    <property type="project" value="TreeGrafter"/>
</dbReference>
<accession>A0AAW1QUU9</accession>
<dbReference type="PANTHER" id="PTHR34809:SF1">
    <property type="entry name" value="MALTOSE EXCESS PROTEIN 1, CHLOROPLASTIC-RELATED"/>
    <property type="match status" value="1"/>
</dbReference>
<keyword evidence="2" id="KW-0472">Membrane</keyword>
<proteinExistence type="predicted"/>
<evidence type="ECO:0000313" key="4">
    <source>
        <dbReference type="Proteomes" id="UP001438707"/>
    </source>
</evidence>
<evidence type="ECO:0000256" key="1">
    <source>
        <dbReference type="SAM" id="MobiDB-lite"/>
    </source>
</evidence>
<reference evidence="3 4" key="1">
    <citation type="journal article" date="2024" name="Nat. Commun.">
        <title>Phylogenomics reveals the evolutionary origins of lichenization in chlorophyte algae.</title>
        <authorList>
            <person name="Puginier C."/>
            <person name="Libourel C."/>
            <person name="Otte J."/>
            <person name="Skaloud P."/>
            <person name="Haon M."/>
            <person name="Grisel S."/>
            <person name="Petersen M."/>
            <person name="Berrin J.G."/>
            <person name="Delaux P.M."/>
            <person name="Dal Grande F."/>
            <person name="Keller J."/>
        </authorList>
    </citation>
    <scope>NUCLEOTIDE SEQUENCE [LARGE SCALE GENOMIC DNA]</scope>
    <source>
        <strain evidence="3 4">SAG 2145</strain>
    </source>
</reference>
<feature type="transmembrane region" description="Helical" evidence="2">
    <location>
        <begin position="358"/>
        <end position="377"/>
    </location>
</feature>
<keyword evidence="4" id="KW-1185">Reference proteome</keyword>
<evidence type="ECO:0000313" key="3">
    <source>
        <dbReference type="EMBL" id="KAK9825006.1"/>
    </source>
</evidence>
<feature type="region of interest" description="Disordered" evidence="1">
    <location>
        <begin position="81"/>
        <end position="102"/>
    </location>
</feature>
<feature type="transmembrane region" description="Helical" evidence="2">
    <location>
        <begin position="233"/>
        <end position="254"/>
    </location>
</feature>
<feature type="transmembrane region" description="Helical" evidence="2">
    <location>
        <begin position="323"/>
        <end position="346"/>
    </location>
</feature>
<feature type="transmembrane region" description="Helical" evidence="2">
    <location>
        <begin position="149"/>
        <end position="167"/>
    </location>
</feature>
<comment type="caution">
    <text evidence="3">The sequence shown here is derived from an EMBL/GenBank/DDBJ whole genome shotgun (WGS) entry which is preliminary data.</text>
</comment>